<keyword evidence="1" id="KW-0472">Membrane</keyword>
<evidence type="ECO:0000259" key="2">
    <source>
        <dbReference type="Pfam" id="PF13038"/>
    </source>
</evidence>
<keyword evidence="4" id="KW-1185">Reference proteome</keyword>
<dbReference type="OrthoDB" id="2989943at2"/>
<protein>
    <recommendedName>
        <fullName evidence="2">DUF3899 domain-containing protein</fullName>
    </recommendedName>
</protein>
<reference evidence="4" key="1">
    <citation type="submission" date="2016-10" db="EMBL/GenBank/DDBJ databases">
        <authorList>
            <person name="Varghese N."/>
            <person name="Submissions S."/>
        </authorList>
    </citation>
    <scope>NUCLEOTIDE SEQUENCE [LARGE SCALE GENOMIC DNA]</scope>
    <source>
        <strain evidence="4">DSM 22530</strain>
    </source>
</reference>
<dbReference type="Pfam" id="PF13038">
    <property type="entry name" value="DUF3899"/>
    <property type="match status" value="1"/>
</dbReference>
<name>A0A1I1U466_9BACI</name>
<dbReference type="RefSeq" id="WP_090082151.1">
    <property type="nucleotide sequence ID" value="NZ_FOMR01000003.1"/>
</dbReference>
<feature type="transmembrane region" description="Helical" evidence="1">
    <location>
        <begin position="9"/>
        <end position="29"/>
    </location>
</feature>
<accession>A0A1I1U466</accession>
<dbReference type="STRING" id="640948.SAMN05216238_10313"/>
<keyword evidence="1" id="KW-1133">Transmembrane helix</keyword>
<keyword evidence="1" id="KW-0812">Transmembrane</keyword>
<dbReference type="InterPro" id="IPR025007">
    <property type="entry name" value="DUF3899"/>
</dbReference>
<evidence type="ECO:0000256" key="1">
    <source>
        <dbReference type="SAM" id="Phobius"/>
    </source>
</evidence>
<gene>
    <name evidence="3" type="ORF">SAMN05216238_10313</name>
</gene>
<feature type="transmembrane region" description="Helical" evidence="1">
    <location>
        <begin position="99"/>
        <end position="121"/>
    </location>
</feature>
<dbReference type="AlphaFoldDB" id="A0A1I1U466"/>
<feature type="transmembrane region" description="Helical" evidence="1">
    <location>
        <begin position="35"/>
        <end position="53"/>
    </location>
</feature>
<proteinExistence type="predicted"/>
<dbReference type="Proteomes" id="UP000199474">
    <property type="component" value="Unassembled WGS sequence"/>
</dbReference>
<evidence type="ECO:0000313" key="3">
    <source>
        <dbReference type="EMBL" id="SFD65602.1"/>
    </source>
</evidence>
<organism evidence="3 4">
    <name type="scientific">Lentibacillus persicus</name>
    <dbReference type="NCBI Taxonomy" id="640948"/>
    <lineage>
        <taxon>Bacteria</taxon>
        <taxon>Bacillati</taxon>
        <taxon>Bacillota</taxon>
        <taxon>Bacilli</taxon>
        <taxon>Bacillales</taxon>
        <taxon>Bacillaceae</taxon>
        <taxon>Lentibacillus</taxon>
    </lineage>
</organism>
<dbReference type="EMBL" id="FOMR01000003">
    <property type="protein sequence ID" value="SFD65602.1"/>
    <property type="molecule type" value="Genomic_DNA"/>
</dbReference>
<feature type="domain" description="DUF3899" evidence="2">
    <location>
        <begin position="34"/>
        <end position="120"/>
    </location>
</feature>
<sequence>MVKIHTRIFFINIVLILLIVYLLDAALSVVQLLNITFYFFLVYMVLALFLYTLKGGFYDGVAFGFRRFLSMVSKDGDPLEAWEEKPTPSTQVSRRLFQVVLFQWLALAILLGLLFAVYYIAGQ</sequence>
<evidence type="ECO:0000313" key="4">
    <source>
        <dbReference type="Proteomes" id="UP000199474"/>
    </source>
</evidence>